<feature type="region of interest" description="Disordered" evidence="7">
    <location>
        <begin position="76"/>
        <end position="95"/>
    </location>
</feature>
<dbReference type="RefSeq" id="WP_017867154.1">
    <property type="nucleotide sequence ID" value="NZ_BJYB01000013.1"/>
</dbReference>
<dbReference type="InterPro" id="IPR018392">
    <property type="entry name" value="LysM"/>
</dbReference>
<keyword evidence="2" id="KW-0645">Protease</keyword>
<keyword evidence="5" id="KW-0378">Hydrolase</keyword>
<dbReference type="InterPro" id="IPR051202">
    <property type="entry name" value="Peptidase_C40"/>
</dbReference>
<proteinExistence type="inferred from homology"/>
<comment type="similarity">
    <text evidence="1">Belongs to the peptidase C40 family.</text>
</comment>
<feature type="signal peptide" evidence="8">
    <location>
        <begin position="1"/>
        <end position="27"/>
    </location>
</feature>
<dbReference type="PROSITE" id="PS51935">
    <property type="entry name" value="NLPC_P60"/>
    <property type="match status" value="1"/>
</dbReference>
<feature type="compositionally biased region" description="Low complexity" evidence="7">
    <location>
        <begin position="157"/>
        <end position="202"/>
    </location>
</feature>
<comment type="caution">
    <text evidence="11">The sequence shown here is derived from an EMBL/GenBank/DDBJ whole genome shotgun (WGS) entry which is preliminary data.</text>
</comment>
<evidence type="ECO:0000256" key="1">
    <source>
        <dbReference type="ARBA" id="ARBA00007074"/>
    </source>
</evidence>
<dbReference type="SUPFAM" id="SSF54001">
    <property type="entry name" value="Cysteine proteinases"/>
    <property type="match status" value="1"/>
</dbReference>
<organism evidence="11 12">
    <name type="scientific">Ligilactobacillus pobuzihii</name>
    <dbReference type="NCBI Taxonomy" id="449659"/>
    <lineage>
        <taxon>Bacteria</taxon>
        <taxon>Bacillati</taxon>
        <taxon>Bacillota</taxon>
        <taxon>Bacilli</taxon>
        <taxon>Lactobacillales</taxon>
        <taxon>Lactobacillaceae</taxon>
        <taxon>Ligilactobacillus</taxon>
    </lineage>
</organism>
<dbReference type="InterPro" id="IPR000064">
    <property type="entry name" value="NLP_P60_dom"/>
</dbReference>
<evidence type="ECO:0000256" key="7">
    <source>
        <dbReference type="SAM" id="MobiDB-lite"/>
    </source>
</evidence>
<feature type="compositionally biased region" description="Low complexity" evidence="7">
    <location>
        <begin position="210"/>
        <end position="223"/>
    </location>
</feature>
<dbReference type="Proteomes" id="UP000051886">
    <property type="component" value="Unassembled WGS sequence"/>
</dbReference>
<dbReference type="PATRIC" id="fig|449659.4.peg.1687"/>
<sequence length="363" mass="38266">MNNSVKKLLVGTVGAASLFMASASVDAATTHKVAANDTVWDLSQKYGVSIKSIEKLNHIDTNSHLITVGQNLNVSGNQNEQATPAKQSTPTQAKSTYTVKAGDSLYTIAQNTGVSVAALRQANNLTGSALQIGQKLQVNGAVKVANVQSQPAVAEQSNQAQVTSQNQTQSATQTQGQSAQSQSQAVANNYSAQANNQTQSNNGENSQAANYNNNGTQNNQSYTRSQSTQNYTRSQAQPQTRATNNNAGSANYGSVVGYANTFTGSNYVYGGTTPAGFDCSGFTQYVFNKYGKKLPRTSQAQANAGTRISTSQAKPGDLIITNGGGHVGIYTGNNSFISAQNPNDGVRTSNLKYWGDSYAVRVR</sequence>
<evidence type="ECO:0000256" key="5">
    <source>
        <dbReference type="ARBA" id="ARBA00022801"/>
    </source>
</evidence>
<name>A0A0R2LB70_9LACO</name>
<evidence type="ECO:0000313" key="12">
    <source>
        <dbReference type="Proteomes" id="UP000051886"/>
    </source>
</evidence>
<dbReference type="GO" id="GO:0006508">
    <property type="term" value="P:proteolysis"/>
    <property type="evidence" value="ECO:0007669"/>
    <property type="project" value="UniProtKB-KW"/>
</dbReference>
<evidence type="ECO:0000256" key="4">
    <source>
        <dbReference type="ARBA" id="ARBA00022737"/>
    </source>
</evidence>
<evidence type="ECO:0000313" key="11">
    <source>
        <dbReference type="EMBL" id="KRN99166.1"/>
    </source>
</evidence>
<evidence type="ECO:0000256" key="2">
    <source>
        <dbReference type="ARBA" id="ARBA00022670"/>
    </source>
</evidence>
<feature type="domain" description="LysM" evidence="9">
    <location>
        <begin position="29"/>
        <end position="74"/>
    </location>
</feature>
<dbReference type="Pfam" id="PF00877">
    <property type="entry name" value="NLPC_P60"/>
    <property type="match status" value="1"/>
</dbReference>
<keyword evidence="6" id="KW-0788">Thiol protease</keyword>
<reference evidence="11 12" key="1">
    <citation type="journal article" date="2015" name="Genome Announc.">
        <title>Expanding the biotechnology potential of lactobacilli through comparative genomics of 213 strains and associated genera.</title>
        <authorList>
            <person name="Sun Z."/>
            <person name="Harris H.M."/>
            <person name="McCann A."/>
            <person name="Guo C."/>
            <person name="Argimon S."/>
            <person name="Zhang W."/>
            <person name="Yang X."/>
            <person name="Jeffery I.B."/>
            <person name="Cooney J.C."/>
            <person name="Kagawa T.F."/>
            <person name="Liu W."/>
            <person name="Song Y."/>
            <person name="Salvetti E."/>
            <person name="Wrobel A."/>
            <person name="Rasinkangas P."/>
            <person name="Parkhill J."/>
            <person name="Rea M.C."/>
            <person name="O'Sullivan O."/>
            <person name="Ritari J."/>
            <person name="Douillard F.P."/>
            <person name="Paul Ross R."/>
            <person name="Yang R."/>
            <person name="Briner A.E."/>
            <person name="Felis G.E."/>
            <person name="de Vos W.M."/>
            <person name="Barrangou R."/>
            <person name="Klaenhammer T.R."/>
            <person name="Caufield P.W."/>
            <person name="Cui Y."/>
            <person name="Zhang H."/>
            <person name="O'Toole P.W."/>
        </authorList>
    </citation>
    <scope>NUCLEOTIDE SEQUENCE [LARGE SCALE GENOMIC DNA]</scope>
    <source>
        <strain evidence="11 12">NBRC 103219</strain>
    </source>
</reference>
<dbReference type="OrthoDB" id="1654978at2"/>
<keyword evidence="12" id="KW-1185">Reference proteome</keyword>
<protein>
    <submittedName>
        <fullName evidence="11">NlpC P60</fullName>
    </submittedName>
</protein>
<dbReference type="EMBL" id="JQCN01000034">
    <property type="protein sequence ID" value="KRN99166.1"/>
    <property type="molecule type" value="Genomic_DNA"/>
</dbReference>
<dbReference type="GO" id="GO:0008234">
    <property type="term" value="F:cysteine-type peptidase activity"/>
    <property type="evidence" value="ECO:0007669"/>
    <property type="project" value="UniProtKB-KW"/>
</dbReference>
<dbReference type="AlphaFoldDB" id="A0A0R2LB70"/>
<gene>
    <name evidence="11" type="ORF">IV66_GL001654</name>
</gene>
<dbReference type="Gene3D" id="3.90.1720.10">
    <property type="entry name" value="endopeptidase domain like (from Nostoc punctiforme)"/>
    <property type="match status" value="1"/>
</dbReference>
<evidence type="ECO:0000259" key="9">
    <source>
        <dbReference type="PROSITE" id="PS51782"/>
    </source>
</evidence>
<evidence type="ECO:0000256" key="8">
    <source>
        <dbReference type="SAM" id="SignalP"/>
    </source>
</evidence>
<feature type="compositionally biased region" description="Polar residues" evidence="7">
    <location>
        <begin position="224"/>
        <end position="250"/>
    </location>
</feature>
<dbReference type="InterPro" id="IPR036779">
    <property type="entry name" value="LysM_dom_sf"/>
</dbReference>
<evidence type="ECO:0000259" key="10">
    <source>
        <dbReference type="PROSITE" id="PS51935"/>
    </source>
</evidence>
<dbReference type="SUPFAM" id="SSF54106">
    <property type="entry name" value="LysM domain"/>
    <property type="match status" value="2"/>
</dbReference>
<feature type="domain" description="LysM" evidence="9">
    <location>
        <begin position="95"/>
        <end position="138"/>
    </location>
</feature>
<dbReference type="CDD" id="cd00118">
    <property type="entry name" value="LysM"/>
    <property type="match status" value="2"/>
</dbReference>
<dbReference type="PANTHER" id="PTHR47053:SF1">
    <property type="entry name" value="MUREIN DD-ENDOPEPTIDASE MEPH-RELATED"/>
    <property type="match status" value="1"/>
</dbReference>
<dbReference type="Gene3D" id="3.10.350.10">
    <property type="entry name" value="LysM domain"/>
    <property type="match status" value="2"/>
</dbReference>
<evidence type="ECO:0000256" key="6">
    <source>
        <dbReference type="ARBA" id="ARBA00022807"/>
    </source>
</evidence>
<feature type="chain" id="PRO_5006419861" evidence="8">
    <location>
        <begin position="28"/>
        <end position="363"/>
    </location>
</feature>
<accession>A0A0R2LB70</accession>
<keyword evidence="4" id="KW-0677">Repeat</keyword>
<dbReference type="STRING" id="449659.IV66_GL001654"/>
<evidence type="ECO:0000256" key="3">
    <source>
        <dbReference type="ARBA" id="ARBA00022729"/>
    </source>
</evidence>
<dbReference type="PANTHER" id="PTHR47053">
    <property type="entry name" value="MUREIN DD-ENDOPEPTIDASE MEPH-RELATED"/>
    <property type="match status" value="1"/>
</dbReference>
<dbReference type="SMART" id="SM00257">
    <property type="entry name" value="LysM"/>
    <property type="match status" value="2"/>
</dbReference>
<feature type="domain" description="NlpC/P60" evidence="10">
    <location>
        <begin position="249"/>
        <end position="363"/>
    </location>
</feature>
<dbReference type="InterPro" id="IPR038765">
    <property type="entry name" value="Papain-like_cys_pep_sf"/>
</dbReference>
<keyword evidence="3 8" id="KW-0732">Signal</keyword>
<dbReference type="Pfam" id="PF01476">
    <property type="entry name" value="LysM"/>
    <property type="match status" value="2"/>
</dbReference>
<feature type="region of interest" description="Disordered" evidence="7">
    <location>
        <begin position="157"/>
        <end position="250"/>
    </location>
</feature>
<dbReference type="PROSITE" id="PS51782">
    <property type="entry name" value="LYSM"/>
    <property type="match status" value="2"/>
</dbReference>